<dbReference type="Gene3D" id="3.30.40.10">
    <property type="entry name" value="Zinc/RING finger domain, C3HC4 (zinc finger)"/>
    <property type="match status" value="1"/>
</dbReference>
<keyword evidence="6" id="KW-0812">Transmembrane</keyword>
<evidence type="ECO:0000313" key="9">
    <source>
        <dbReference type="RefSeq" id="XP_019622211.1"/>
    </source>
</evidence>
<gene>
    <name evidence="9" type="primary">LOC109468402</name>
</gene>
<keyword evidence="8" id="KW-1185">Reference proteome</keyword>
<evidence type="ECO:0000259" key="7">
    <source>
        <dbReference type="PROSITE" id="PS50089"/>
    </source>
</evidence>
<name>A0A6P4YY54_BRABE</name>
<keyword evidence="6" id="KW-0472">Membrane</keyword>
<protein>
    <submittedName>
        <fullName evidence="9">Uncharacterized protein LOC109468402</fullName>
    </submittedName>
</protein>
<dbReference type="InterPro" id="IPR001841">
    <property type="entry name" value="Znf_RING"/>
</dbReference>
<reference evidence="9" key="1">
    <citation type="submission" date="2025-08" db="UniProtKB">
        <authorList>
            <consortium name="RefSeq"/>
        </authorList>
    </citation>
    <scope>IDENTIFICATION</scope>
    <source>
        <tissue evidence="9">Gonad</tissue>
    </source>
</reference>
<evidence type="ECO:0000313" key="8">
    <source>
        <dbReference type="Proteomes" id="UP000515135"/>
    </source>
</evidence>
<feature type="domain" description="RING-type" evidence="7">
    <location>
        <begin position="274"/>
        <end position="313"/>
    </location>
</feature>
<dbReference type="GO" id="GO:0008270">
    <property type="term" value="F:zinc ion binding"/>
    <property type="evidence" value="ECO:0007669"/>
    <property type="project" value="UniProtKB-KW"/>
</dbReference>
<dbReference type="PROSITE" id="PS50089">
    <property type="entry name" value="ZF_RING_2"/>
    <property type="match status" value="1"/>
</dbReference>
<dbReference type="AlphaFoldDB" id="A0A6P4YY54"/>
<dbReference type="SMART" id="SM00184">
    <property type="entry name" value="RING"/>
    <property type="match status" value="1"/>
</dbReference>
<evidence type="ECO:0000256" key="2">
    <source>
        <dbReference type="ARBA" id="ARBA00022771"/>
    </source>
</evidence>
<accession>A0A6P4YY54</accession>
<organism evidence="8 9">
    <name type="scientific">Branchiostoma belcheri</name>
    <name type="common">Amphioxus</name>
    <dbReference type="NCBI Taxonomy" id="7741"/>
    <lineage>
        <taxon>Eukaryota</taxon>
        <taxon>Metazoa</taxon>
        <taxon>Chordata</taxon>
        <taxon>Cephalochordata</taxon>
        <taxon>Leptocardii</taxon>
        <taxon>Amphioxiformes</taxon>
        <taxon>Branchiostomatidae</taxon>
        <taxon>Branchiostoma</taxon>
    </lineage>
</organism>
<evidence type="ECO:0000256" key="4">
    <source>
        <dbReference type="PROSITE-ProRule" id="PRU00175"/>
    </source>
</evidence>
<dbReference type="Proteomes" id="UP000515135">
    <property type="component" value="Unplaced"/>
</dbReference>
<dbReference type="SUPFAM" id="SSF57850">
    <property type="entry name" value="RING/U-box"/>
    <property type="match status" value="1"/>
</dbReference>
<dbReference type="OrthoDB" id="1711136at2759"/>
<dbReference type="GeneID" id="109468402"/>
<keyword evidence="2 4" id="KW-0863">Zinc-finger</keyword>
<evidence type="ECO:0000256" key="3">
    <source>
        <dbReference type="ARBA" id="ARBA00022833"/>
    </source>
</evidence>
<proteinExistence type="predicted"/>
<feature type="transmembrane region" description="Helical" evidence="6">
    <location>
        <begin position="72"/>
        <end position="96"/>
    </location>
</feature>
<dbReference type="RefSeq" id="XP_019622211.1">
    <property type="nucleotide sequence ID" value="XM_019766652.1"/>
</dbReference>
<dbReference type="InterPro" id="IPR013083">
    <property type="entry name" value="Znf_RING/FYVE/PHD"/>
</dbReference>
<dbReference type="KEGG" id="bbel:109468402"/>
<keyword evidence="3" id="KW-0862">Zinc</keyword>
<evidence type="ECO:0000256" key="6">
    <source>
        <dbReference type="SAM" id="Phobius"/>
    </source>
</evidence>
<feature type="region of interest" description="Disordered" evidence="5">
    <location>
        <begin position="184"/>
        <end position="217"/>
    </location>
</feature>
<dbReference type="Pfam" id="PF13920">
    <property type="entry name" value="zf-C3HC4_3"/>
    <property type="match status" value="1"/>
</dbReference>
<keyword evidence="6" id="KW-1133">Transmembrane helix</keyword>
<sequence>MPRRGSLRDRRPKRTTRRRYYQPELPLSFPTYLTGVLSDWLSLSGILCGTILCSAMYTHSDVVNTRAKLETIDLLMIFILNTPYGFAIATVSLIAWNMLLETVDSTLTLILVGGDNLLLKLPQFLRGVSKMMMNLVLAVMMMVYCVLQLVLLVRPKREENDEGPHNQPEETDDSVDLEIESQKGFHQEKRQKNSSKSANKSPRKQKGKSLVKASKCEDSKEIESESYWQSETEIFNFLNMVVEDQDFLSETKKLFAENKSYKTKLDVEKDRLLCTVCHEEERKLVIIPCMHFFMCKLCSEKLSLIGRKCPYCDRVAEDIKEVFVV</sequence>
<feature type="transmembrane region" description="Helical" evidence="6">
    <location>
        <begin position="131"/>
        <end position="153"/>
    </location>
</feature>
<evidence type="ECO:0000256" key="5">
    <source>
        <dbReference type="SAM" id="MobiDB-lite"/>
    </source>
</evidence>
<keyword evidence="1" id="KW-0479">Metal-binding</keyword>
<evidence type="ECO:0000256" key="1">
    <source>
        <dbReference type="ARBA" id="ARBA00022723"/>
    </source>
</evidence>